<evidence type="ECO:0000313" key="1">
    <source>
        <dbReference type="EMBL" id="KXH79704.1"/>
    </source>
</evidence>
<dbReference type="AlphaFoldDB" id="A0A135W444"/>
<sequence>MYSNLKYEQFLLLEAGDKVDFLDYFIAESYYGSYQRIELKQFLQNIILGNENAYLKQKALEIYSAMVQMKVLIASSFLGTLVEDIADDVDPFILITRLKLLYIHFDESKESENVFEKLAYHLNADVASEARYRRGLLRFTTIPLKDDNSYLSAILEAQEYFKSSFTIVENRIDADYFFCICELLSALIANESNEYLSLKNNCIQKLWRLNLFAEKDDFTLEYQIGNALGIIIDMATKIGAESTWTDYRRSFSEIFELHQKLMSLEVKKGFAELSIINNISNHLRTNIISPLYKLNFSVCSAKIQVLIDGESDNEFKTFLEEILKSLEYTTIKKNADHSLVATLARKYKSIPIQQIKEDVAILSNEPSELAVLVGQYADQDQKFYLTGYPQGEEIFRTLNSEITKFLPSYPPQKLQSFAIVLSNLITYVVRTMQDKKEFFPELYDPTLVKGRTEHVFQESLYRNLRQGNVGYRYLYEPNQSGGGRIDVTYNEDTFIFPIEVKKTSKLPTWENVVKDYIAQAQTYVNAYDQLGIFVVFDLSKKNVDNRPINDIRDLFSLQSLDGLYNLGDNLPNGVVCIIVPANKVSPSSMSNYR</sequence>
<organism evidence="1 2">
    <name type="scientific">Chryseobacterium kwangjuense</name>
    <dbReference type="NCBI Taxonomy" id="267125"/>
    <lineage>
        <taxon>Bacteria</taxon>
        <taxon>Pseudomonadati</taxon>
        <taxon>Bacteroidota</taxon>
        <taxon>Flavobacteriia</taxon>
        <taxon>Flavobacteriales</taxon>
        <taxon>Weeksellaceae</taxon>
        <taxon>Chryseobacterium group</taxon>
        <taxon>Chryseobacterium</taxon>
    </lineage>
</organism>
<dbReference type="RefSeq" id="WP_062653428.1">
    <property type="nucleotide sequence ID" value="NZ_LPUR01000018.1"/>
</dbReference>
<reference evidence="2" key="1">
    <citation type="submission" date="2015-12" db="EMBL/GenBank/DDBJ databases">
        <title>Genome sequence of a biocontrol rhizobacterium Chryseobacterium kwangjuense strain KJ1R5 isolated from pepper (Capsicum annuum L.).</title>
        <authorList>
            <person name="Jeong J.-J."/>
            <person name="Park H."/>
            <person name="Mannaa M."/>
            <person name="Sang M.K."/>
            <person name="Choi I.-G."/>
            <person name="Kim K.D."/>
        </authorList>
    </citation>
    <scope>NUCLEOTIDE SEQUENCE [LARGE SCALE GENOMIC DNA]</scope>
    <source>
        <strain evidence="2">KJ1R5</strain>
    </source>
</reference>
<proteinExistence type="predicted"/>
<name>A0A135W444_9FLAO</name>
<dbReference type="OrthoDB" id="1287734at2"/>
<evidence type="ECO:0000313" key="2">
    <source>
        <dbReference type="Proteomes" id="UP000070513"/>
    </source>
</evidence>
<comment type="caution">
    <text evidence="1">The sequence shown here is derived from an EMBL/GenBank/DDBJ whole genome shotgun (WGS) entry which is preliminary data.</text>
</comment>
<dbReference type="Proteomes" id="UP000070513">
    <property type="component" value="Unassembled WGS sequence"/>
</dbReference>
<accession>A0A135W444</accession>
<reference evidence="1 2" key="2">
    <citation type="journal article" date="2016" name="Genome Announc.">
        <title>Draft Genome Sequence of a Biocontrol Rhizobacterium, Chryseobacterium kwangjuense Strain KJ1R5, Isolated from Pepper (Capsicum annuum).</title>
        <authorList>
            <person name="Jeong J.J."/>
            <person name="Park H."/>
            <person name="Park B.H."/>
            <person name="Mannaa M."/>
            <person name="Sang M.K."/>
            <person name="Choi I.G."/>
            <person name="Kim K.D."/>
        </authorList>
    </citation>
    <scope>NUCLEOTIDE SEQUENCE [LARGE SCALE GENOMIC DNA]</scope>
    <source>
        <strain evidence="1 2">KJ1R5</strain>
    </source>
</reference>
<dbReference type="EMBL" id="LPUR01000018">
    <property type="protein sequence ID" value="KXH79704.1"/>
    <property type="molecule type" value="Genomic_DNA"/>
</dbReference>
<gene>
    <name evidence="1" type="ORF">AU378_20300</name>
</gene>
<protein>
    <submittedName>
        <fullName evidence="1">Uncharacterized protein</fullName>
    </submittedName>
</protein>